<dbReference type="AlphaFoldDB" id="A0A2N0NJN6"/>
<name>A0A2N0NJN6_9GLOM</name>
<gene>
    <name evidence="1" type="ORF">RhiirA5_386438</name>
</gene>
<sequence length="798" mass="91692">MLSTKAGFRASRLATNPFFSHYSSKKKKSNKLGYLPKRSVLQCPRCGKNDFKKTRDLTNHLNRKFKCKQTQIPNSVQPPYPNISSPQSLTPNPPFPVVHVRKKERSKKGQATHLSIEDLVNWLANPEIKNNPTIINKKVPKTDAEWFDLIECQAERKSSNKRRKKAQVFQLVEDSEAGPGPATKAYREEQRKKAPEIIDQKDGFEDDPMDLDKKVPWSVPFPDKECHQKVWQKGIQTAKDMFKVDGAEYTFSTWFAAKKKVAKKAKEVYLQRGYAVGWVISEKIESLIREYKAEDKGSPEWIAFIEEHFESAEMYEAGKTKPGFWVGIDEKFLVKIIQAQRVIEHFEKAKKRYGLTSTRKQKIGTWEKRMHQPGAQVEDVAELEKILKRPIKLLDITHGTIFNSGKYQTGRFEEIEMVVHNGHAFPRNHHFPRDRMVEYYNDNAWKAINKTLQGPQAIWLIGLGLRKGETLEEIQSISQFVLEDGRTFRTWIKHTDIIKACKKLFEDAVDWQFRKEIINEEKKRESLESLKIVELAEQVFGANHAGGKLANEINDWHPTPASVHENIKQSCVEHGHGGCWNAPNYQVEDIICIDMKECYPVIIPVWYGKHFACRSGKGCGKTKGWTPIVLLRYLLEADILKSVTIGEAIISLTKQTKVWLPKNQDISCAIIGKFTQGNKVEEKRLTHRVVIDEGKLDFLIQDCIKEGTYAGSDKCLLGHILTYYEGHQPQYTHLRASMLAYAHINLLEMLRRFGSNEVVRIATDSIYIRRDALYKIENVSAFFKQAKCPLNYKGGADT</sequence>
<organism evidence="1 2">
    <name type="scientific">Rhizophagus irregularis</name>
    <dbReference type="NCBI Taxonomy" id="588596"/>
    <lineage>
        <taxon>Eukaryota</taxon>
        <taxon>Fungi</taxon>
        <taxon>Fungi incertae sedis</taxon>
        <taxon>Mucoromycota</taxon>
        <taxon>Glomeromycotina</taxon>
        <taxon>Glomeromycetes</taxon>
        <taxon>Glomerales</taxon>
        <taxon>Glomeraceae</taxon>
        <taxon>Rhizophagus</taxon>
    </lineage>
</organism>
<reference evidence="1 2" key="2">
    <citation type="submission" date="2017-09" db="EMBL/GenBank/DDBJ databases">
        <title>Extensive intraspecific genome diversity in a model arbuscular mycorrhizal fungus.</title>
        <authorList>
            <person name="Chen E.C."/>
            <person name="Morin E."/>
            <person name="Beaudet D."/>
            <person name="Noel J."/>
            <person name="Ndikumana S."/>
            <person name="Charron P."/>
            <person name="St-Onge C."/>
            <person name="Giorgi J."/>
            <person name="Grigoriev I.V."/>
            <person name="Roux C."/>
            <person name="Martin F.M."/>
            <person name="Corradi N."/>
        </authorList>
    </citation>
    <scope>NUCLEOTIDE SEQUENCE [LARGE SCALE GENOMIC DNA]</scope>
    <source>
        <strain evidence="1 2">A5</strain>
    </source>
</reference>
<comment type="caution">
    <text evidence="1">The sequence shown here is derived from an EMBL/GenBank/DDBJ whole genome shotgun (WGS) entry which is preliminary data.</text>
</comment>
<proteinExistence type="predicted"/>
<dbReference type="VEuPathDB" id="FungiDB:FUN_011269"/>
<dbReference type="Proteomes" id="UP000232722">
    <property type="component" value="Unassembled WGS sequence"/>
</dbReference>
<evidence type="ECO:0000313" key="1">
    <source>
        <dbReference type="EMBL" id="PKB94787.1"/>
    </source>
</evidence>
<dbReference type="VEuPathDB" id="FungiDB:RhiirA1_462342"/>
<dbReference type="VEuPathDB" id="FungiDB:RhiirFUN_001190"/>
<dbReference type="VEuPathDB" id="FungiDB:RhiirFUN_001192"/>
<feature type="non-terminal residue" evidence="1">
    <location>
        <position position="798"/>
    </location>
</feature>
<accession>A0A2N0NJN6</accession>
<dbReference type="VEuPathDB" id="FungiDB:FUN_021224"/>
<evidence type="ECO:0000313" key="2">
    <source>
        <dbReference type="Proteomes" id="UP000232722"/>
    </source>
</evidence>
<dbReference type="EMBL" id="LLXJ01005558">
    <property type="protein sequence ID" value="PKB94787.1"/>
    <property type="molecule type" value="Genomic_DNA"/>
</dbReference>
<protein>
    <submittedName>
        <fullName evidence="1">Uncharacterized protein</fullName>
    </submittedName>
</protein>
<dbReference type="VEuPathDB" id="FungiDB:RhiirA1_476365"/>
<reference evidence="1 2" key="1">
    <citation type="submission" date="2016-04" db="EMBL/GenBank/DDBJ databases">
        <title>Genome analyses suggest a sexual origin of heterokaryosis in a supposedly ancient asexual fungus.</title>
        <authorList>
            <person name="Ropars J."/>
            <person name="Sedzielewska K."/>
            <person name="Noel J."/>
            <person name="Charron P."/>
            <person name="Farinelli L."/>
            <person name="Marton T."/>
            <person name="Kruger M."/>
            <person name="Pelin A."/>
            <person name="Brachmann A."/>
            <person name="Corradi N."/>
        </authorList>
    </citation>
    <scope>NUCLEOTIDE SEQUENCE [LARGE SCALE GENOMIC DNA]</scope>
    <source>
        <strain evidence="1 2">A5</strain>
    </source>
</reference>